<feature type="chain" id="PRO_5031252617" description="Lipoprotein" evidence="1">
    <location>
        <begin position="19"/>
        <end position="170"/>
    </location>
</feature>
<evidence type="ECO:0000313" key="2">
    <source>
        <dbReference type="EMBL" id="NYE41430.1"/>
    </source>
</evidence>
<sequence>MVATRRALLGVSAAVAMAATGLWGAGSPAAARPVVPAVAPGLAPEADVSHHGHVSLWEDRLGVRLESANSGPWDLADVTVRLRFSAPLAGSQGLPQGCLRGGRSTVLCRMGPLPADGEIRRAALDLRLGSRPAEVVMRVDTVWSGGVRDRAPRNNEHEVLAPATGDAYAF</sequence>
<accession>A0A7Y9HBF9</accession>
<dbReference type="RefSeq" id="WP_173313733.1">
    <property type="nucleotide sequence ID" value="NZ_BAAAUE010000001.1"/>
</dbReference>
<dbReference type="PROSITE" id="PS51318">
    <property type="entry name" value="TAT"/>
    <property type="match status" value="1"/>
</dbReference>
<dbReference type="Proteomes" id="UP000530403">
    <property type="component" value="Unassembled WGS sequence"/>
</dbReference>
<dbReference type="EMBL" id="JACCCF010000001">
    <property type="protein sequence ID" value="NYE41430.1"/>
    <property type="molecule type" value="Genomic_DNA"/>
</dbReference>
<comment type="caution">
    <text evidence="2">The sequence shown here is derived from an EMBL/GenBank/DDBJ whole genome shotgun (WGS) entry which is preliminary data.</text>
</comment>
<name>A0A7Y9HBF9_9ACTN</name>
<reference evidence="2 3" key="1">
    <citation type="submission" date="2020-07" db="EMBL/GenBank/DDBJ databases">
        <title>Sequencing the genomes of 1000 actinobacteria strains.</title>
        <authorList>
            <person name="Klenk H.-P."/>
        </authorList>
    </citation>
    <scope>NUCLEOTIDE SEQUENCE [LARGE SCALE GENOMIC DNA]</scope>
    <source>
        <strain evidence="2 3">DSM 41455</strain>
    </source>
</reference>
<evidence type="ECO:0000313" key="3">
    <source>
        <dbReference type="Proteomes" id="UP000530403"/>
    </source>
</evidence>
<proteinExistence type="predicted"/>
<dbReference type="InterPro" id="IPR006311">
    <property type="entry name" value="TAT_signal"/>
</dbReference>
<evidence type="ECO:0000256" key="1">
    <source>
        <dbReference type="SAM" id="SignalP"/>
    </source>
</evidence>
<gene>
    <name evidence="2" type="ORF">HEB29_002441</name>
</gene>
<dbReference type="AlphaFoldDB" id="A0A7Y9HBF9"/>
<evidence type="ECO:0008006" key="4">
    <source>
        <dbReference type="Google" id="ProtNLM"/>
    </source>
</evidence>
<feature type="signal peptide" evidence="1">
    <location>
        <begin position="1"/>
        <end position="18"/>
    </location>
</feature>
<protein>
    <recommendedName>
        <fullName evidence="4">Lipoprotein</fullName>
    </recommendedName>
</protein>
<organism evidence="2 3">
    <name type="scientific">Streptomyces fulvorobeus</name>
    <dbReference type="NCBI Taxonomy" id="284028"/>
    <lineage>
        <taxon>Bacteria</taxon>
        <taxon>Bacillati</taxon>
        <taxon>Actinomycetota</taxon>
        <taxon>Actinomycetes</taxon>
        <taxon>Kitasatosporales</taxon>
        <taxon>Streptomycetaceae</taxon>
        <taxon>Streptomyces</taxon>
    </lineage>
</organism>
<keyword evidence="1" id="KW-0732">Signal</keyword>